<dbReference type="Proteomes" id="UP000184404">
    <property type="component" value="Unassembled WGS sequence"/>
</dbReference>
<sequence length="66" mass="7600">MKTEIAPEAKYCMTVEEAAAYFNVGIKRLICLLESPEGADLMLMVGVKRLVKRKKMEQYLDRLYSL</sequence>
<proteinExistence type="predicted"/>
<dbReference type="InterPro" id="IPR038148">
    <property type="entry name" value="Tn1545/Tn916_Xis"/>
</dbReference>
<dbReference type="EMBL" id="FQUG01000003">
    <property type="protein sequence ID" value="SHE56802.1"/>
    <property type="molecule type" value="Genomic_DNA"/>
</dbReference>
<evidence type="ECO:0000313" key="2">
    <source>
        <dbReference type="Proteomes" id="UP000184404"/>
    </source>
</evidence>
<dbReference type="Gene3D" id="3.90.105.50">
    <property type="match status" value="1"/>
</dbReference>
<dbReference type="InterPro" id="IPR015122">
    <property type="entry name" value="Tn916-Xis"/>
</dbReference>
<dbReference type="STRING" id="1123243.SAMN02745190_00683"/>
<dbReference type="OrthoDB" id="1913083at2"/>
<evidence type="ECO:0000313" key="1">
    <source>
        <dbReference type="EMBL" id="SHE56802.1"/>
    </source>
</evidence>
<organism evidence="1 2">
    <name type="scientific">Schwartzia succinivorans DSM 10502</name>
    <dbReference type="NCBI Taxonomy" id="1123243"/>
    <lineage>
        <taxon>Bacteria</taxon>
        <taxon>Bacillati</taxon>
        <taxon>Bacillota</taxon>
        <taxon>Negativicutes</taxon>
        <taxon>Selenomonadales</taxon>
        <taxon>Selenomonadaceae</taxon>
        <taxon>Schwartzia</taxon>
    </lineage>
</organism>
<dbReference type="Pfam" id="PF09035">
    <property type="entry name" value="Tn916-Xis"/>
    <property type="match status" value="1"/>
</dbReference>
<dbReference type="RefSeq" id="WP_072934794.1">
    <property type="nucleotide sequence ID" value="NZ_FQUG01000003.1"/>
</dbReference>
<reference evidence="1 2" key="1">
    <citation type="submission" date="2016-11" db="EMBL/GenBank/DDBJ databases">
        <authorList>
            <person name="Jaros S."/>
            <person name="Januszkiewicz K."/>
            <person name="Wedrychowicz H."/>
        </authorList>
    </citation>
    <scope>NUCLEOTIDE SEQUENCE [LARGE SCALE GENOMIC DNA]</scope>
    <source>
        <strain evidence="1 2">DSM 10502</strain>
    </source>
</reference>
<keyword evidence="2" id="KW-1185">Reference proteome</keyword>
<accession>A0A1M4UJ42</accession>
<protein>
    <submittedName>
        <fullName evidence="1">Transposon Tn916 excisionase</fullName>
    </submittedName>
</protein>
<name>A0A1M4UJ42_9FIRM</name>
<dbReference type="AlphaFoldDB" id="A0A1M4UJ42"/>
<gene>
    <name evidence="1" type="ORF">SAMN02745190_00683</name>
</gene>